<reference evidence="2 3" key="1">
    <citation type="submission" date="2021-03" db="EMBL/GenBank/DDBJ databases">
        <authorList>
            <person name="Grouzdev D.S."/>
        </authorList>
    </citation>
    <scope>NUCLEOTIDE SEQUENCE [LARGE SCALE GENOMIC DNA]</scope>
    <source>
        <strain evidence="2 3">M50-1</strain>
    </source>
</reference>
<dbReference type="PANTHER" id="PTHR37305:SF1">
    <property type="entry name" value="MEMBRANE PROTEIN"/>
    <property type="match status" value="1"/>
</dbReference>
<organism evidence="2 3">
    <name type="scientific">Candidatus Chloroploca mongolica</name>
    <dbReference type="NCBI Taxonomy" id="2528176"/>
    <lineage>
        <taxon>Bacteria</taxon>
        <taxon>Bacillati</taxon>
        <taxon>Chloroflexota</taxon>
        <taxon>Chloroflexia</taxon>
        <taxon>Chloroflexales</taxon>
        <taxon>Chloroflexineae</taxon>
        <taxon>Oscillochloridaceae</taxon>
        <taxon>Candidatus Chloroploca</taxon>
    </lineage>
</organism>
<name>A0ABS4D4C8_9CHLR</name>
<keyword evidence="1" id="KW-1133">Transmembrane helix</keyword>
<dbReference type="RefSeq" id="WP_135475824.1">
    <property type="nucleotide sequence ID" value="NZ_SIJK02000001.1"/>
</dbReference>
<keyword evidence="1" id="KW-0472">Membrane</keyword>
<evidence type="ECO:0000256" key="1">
    <source>
        <dbReference type="SAM" id="Phobius"/>
    </source>
</evidence>
<dbReference type="Proteomes" id="UP001193081">
    <property type="component" value="Unassembled WGS sequence"/>
</dbReference>
<feature type="transmembrane region" description="Helical" evidence="1">
    <location>
        <begin position="164"/>
        <end position="183"/>
    </location>
</feature>
<evidence type="ECO:0000313" key="2">
    <source>
        <dbReference type="EMBL" id="MBP1464290.1"/>
    </source>
</evidence>
<feature type="transmembrane region" description="Helical" evidence="1">
    <location>
        <begin position="195"/>
        <end position="220"/>
    </location>
</feature>
<comment type="caution">
    <text evidence="2">The sequence shown here is derived from an EMBL/GenBank/DDBJ whole genome shotgun (WGS) entry which is preliminary data.</text>
</comment>
<keyword evidence="3" id="KW-1185">Reference proteome</keyword>
<feature type="transmembrane region" description="Helical" evidence="1">
    <location>
        <begin position="85"/>
        <end position="105"/>
    </location>
</feature>
<feature type="transmembrane region" description="Helical" evidence="1">
    <location>
        <begin position="20"/>
        <end position="43"/>
    </location>
</feature>
<dbReference type="PANTHER" id="PTHR37305">
    <property type="entry name" value="INTEGRAL MEMBRANE PROTEIN-RELATED"/>
    <property type="match status" value="1"/>
</dbReference>
<evidence type="ECO:0000313" key="3">
    <source>
        <dbReference type="Proteomes" id="UP001193081"/>
    </source>
</evidence>
<feature type="transmembrane region" description="Helical" evidence="1">
    <location>
        <begin position="265"/>
        <end position="285"/>
    </location>
</feature>
<keyword evidence="1" id="KW-0812">Transmembrane</keyword>
<gene>
    <name evidence="2" type="ORF">EYB53_001080</name>
</gene>
<feature type="transmembrane region" description="Helical" evidence="1">
    <location>
        <begin position="126"/>
        <end position="152"/>
    </location>
</feature>
<accession>A0ABS4D4C8</accession>
<dbReference type="EMBL" id="SIJK02000001">
    <property type="protein sequence ID" value="MBP1464290.1"/>
    <property type="molecule type" value="Genomic_DNA"/>
</dbReference>
<sequence>MFTRLFAAEWLKLWRRPLAWAMLAIFLGLLALSLILWTLVVALHEGALGISLTVLREEQVAEIRRQLSLPGIFGMVLGQVNSTGGILAILLAAGSLGGDYSWGTLRSLLSRAPDRRAYLLAKTMALLLGLLIGVVLGLLVGVLIALIASAWLGLPHTLSVRDLLVLPIGIARALLIILPYLLLTLASAALGRSTLAGIAGGIVFLIFDIGAGSLTSLGLVNPLIRQVINLLLQPNINSLVMQNGQLFGLDQSLLTNALDPTVLPAPFQATLVVIIYSLLFGYTAWRTIARRDITGAQ</sequence>
<proteinExistence type="predicted"/>
<evidence type="ECO:0008006" key="4">
    <source>
        <dbReference type="Google" id="ProtNLM"/>
    </source>
</evidence>
<protein>
    <recommendedName>
        <fullName evidence="4">ABC transporter permease</fullName>
    </recommendedName>
</protein>